<sequence length="145" mass="17614">MTNNNTTTTEQFEIDKQRSSERLDAIIARYSDLEKFITDADMTVRYYFSKQKEYSEYSDFQEYMKWLVKECADYYTMNDYTTMRKMEWRITEIEEAYDEVIYFWVFNPIKARKERIETGMSIDEQRTKPKGLVLRFQDAVKKVLG</sequence>
<protein>
    <submittedName>
        <fullName evidence="1">Uncharacterized protein</fullName>
    </submittedName>
</protein>
<name>K1ZJA7_9BACT</name>
<reference evidence="1" key="1">
    <citation type="journal article" date="2012" name="Science">
        <title>Fermentation, hydrogen, and sulfur metabolism in multiple uncultivated bacterial phyla.</title>
        <authorList>
            <person name="Wrighton K.C."/>
            <person name="Thomas B.C."/>
            <person name="Sharon I."/>
            <person name="Miller C.S."/>
            <person name="Castelle C.J."/>
            <person name="VerBerkmoes N.C."/>
            <person name="Wilkins M.J."/>
            <person name="Hettich R.L."/>
            <person name="Lipton M.S."/>
            <person name="Williams K.H."/>
            <person name="Long P.E."/>
            <person name="Banfield J.F."/>
        </authorList>
    </citation>
    <scope>NUCLEOTIDE SEQUENCE [LARGE SCALE GENOMIC DNA]</scope>
</reference>
<proteinExistence type="predicted"/>
<comment type="caution">
    <text evidence="1">The sequence shown here is derived from an EMBL/GenBank/DDBJ whole genome shotgun (WGS) entry which is preliminary data.</text>
</comment>
<evidence type="ECO:0000313" key="1">
    <source>
        <dbReference type="EMBL" id="EKD44508.1"/>
    </source>
</evidence>
<organism evidence="1">
    <name type="scientific">uncultured bacterium</name>
    <name type="common">gcode 4</name>
    <dbReference type="NCBI Taxonomy" id="1234023"/>
    <lineage>
        <taxon>Bacteria</taxon>
        <taxon>environmental samples</taxon>
    </lineage>
</organism>
<dbReference type="EMBL" id="AMFJ01028845">
    <property type="protein sequence ID" value="EKD44508.1"/>
    <property type="molecule type" value="Genomic_DNA"/>
</dbReference>
<accession>K1ZJA7</accession>
<gene>
    <name evidence="1" type="ORF">ACD_71C00114G0006</name>
</gene>
<dbReference type="AlphaFoldDB" id="K1ZJA7"/>